<protein>
    <submittedName>
        <fullName evidence="2">Uncharacterized protein</fullName>
    </submittedName>
</protein>
<organism evidence="2 3">
    <name type="scientific">Nesidiocoris tenuis</name>
    <dbReference type="NCBI Taxonomy" id="355587"/>
    <lineage>
        <taxon>Eukaryota</taxon>
        <taxon>Metazoa</taxon>
        <taxon>Ecdysozoa</taxon>
        <taxon>Arthropoda</taxon>
        <taxon>Hexapoda</taxon>
        <taxon>Insecta</taxon>
        <taxon>Pterygota</taxon>
        <taxon>Neoptera</taxon>
        <taxon>Paraneoptera</taxon>
        <taxon>Hemiptera</taxon>
        <taxon>Heteroptera</taxon>
        <taxon>Panheteroptera</taxon>
        <taxon>Cimicomorpha</taxon>
        <taxon>Miridae</taxon>
        <taxon>Dicyphina</taxon>
        <taxon>Nesidiocoris</taxon>
    </lineage>
</organism>
<dbReference type="AlphaFoldDB" id="A0A6H5G9N4"/>
<name>A0A6H5G9N4_9HEMI</name>
<feature type="non-terminal residue" evidence="2">
    <location>
        <position position="1"/>
    </location>
</feature>
<dbReference type="Proteomes" id="UP000479000">
    <property type="component" value="Unassembled WGS sequence"/>
</dbReference>
<evidence type="ECO:0000256" key="1">
    <source>
        <dbReference type="SAM" id="MobiDB-lite"/>
    </source>
</evidence>
<feature type="compositionally biased region" description="Basic and acidic residues" evidence="1">
    <location>
        <begin position="109"/>
        <end position="118"/>
    </location>
</feature>
<keyword evidence="3" id="KW-1185">Reference proteome</keyword>
<sequence length="148" mass="17582">SKWKYWNRPKFENRNGASETTFFLIHIYSESLPEQESVCPPTIPICTRGRPRQPRGRLRRHSRPSLITRIMTGHGIDGCESNKNQRGEDSNHILKLRKPVLNWEGDDPDRDRRLDQRQRTRPCKRGSRVNDWRFLSRCHPEHTGRTKQ</sequence>
<accession>A0A6H5G9N4</accession>
<feature type="region of interest" description="Disordered" evidence="1">
    <location>
        <begin position="72"/>
        <end position="126"/>
    </location>
</feature>
<proteinExistence type="predicted"/>
<dbReference type="EMBL" id="CADCXU010008998">
    <property type="protein sequence ID" value="CAA9999598.1"/>
    <property type="molecule type" value="Genomic_DNA"/>
</dbReference>
<gene>
    <name evidence="2" type="ORF">NTEN_LOCUS5881</name>
</gene>
<evidence type="ECO:0000313" key="3">
    <source>
        <dbReference type="Proteomes" id="UP000479000"/>
    </source>
</evidence>
<reference evidence="2 3" key="1">
    <citation type="submission" date="2020-02" db="EMBL/GenBank/DDBJ databases">
        <authorList>
            <person name="Ferguson B K."/>
        </authorList>
    </citation>
    <scope>NUCLEOTIDE SEQUENCE [LARGE SCALE GENOMIC DNA]</scope>
</reference>
<feature type="compositionally biased region" description="Basic and acidic residues" evidence="1">
    <location>
        <begin position="83"/>
        <end position="92"/>
    </location>
</feature>
<evidence type="ECO:0000313" key="2">
    <source>
        <dbReference type="EMBL" id="CAA9999598.1"/>
    </source>
</evidence>